<accession>A0AAW0T5I4</accession>
<evidence type="ECO:0000313" key="3">
    <source>
        <dbReference type="Proteomes" id="UP001487740"/>
    </source>
</evidence>
<dbReference type="EMBL" id="JARAKH010000038">
    <property type="protein sequence ID" value="KAK8382840.1"/>
    <property type="molecule type" value="Genomic_DNA"/>
</dbReference>
<feature type="compositionally biased region" description="Basic and acidic residues" evidence="1">
    <location>
        <begin position="58"/>
        <end position="68"/>
    </location>
</feature>
<dbReference type="Proteomes" id="UP001487740">
    <property type="component" value="Unassembled WGS sequence"/>
</dbReference>
<feature type="compositionally biased region" description="Polar residues" evidence="1">
    <location>
        <begin position="102"/>
        <end position="130"/>
    </location>
</feature>
<gene>
    <name evidence="2" type="ORF">O3P69_011412</name>
</gene>
<evidence type="ECO:0000313" key="2">
    <source>
        <dbReference type="EMBL" id="KAK8382840.1"/>
    </source>
</evidence>
<dbReference type="AlphaFoldDB" id="A0AAW0T5I4"/>
<keyword evidence="3" id="KW-1185">Reference proteome</keyword>
<proteinExistence type="predicted"/>
<comment type="caution">
    <text evidence="2">The sequence shown here is derived from an EMBL/GenBank/DDBJ whole genome shotgun (WGS) entry which is preliminary data.</text>
</comment>
<protein>
    <submittedName>
        <fullName evidence="2">Uncharacterized protein</fullName>
    </submittedName>
</protein>
<feature type="compositionally biased region" description="Basic and acidic residues" evidence="1">
    <location>
        <begin position="75"/>
        <end position="85"/>
    </location>
</feature>
<evidence type="ECO:0000256" key="1">
    <source>
        <dbReference type="SAM" id="MobiDB-lite"/>
    </source>
</evidence>
<reference evidence="2 3" key="1">
    <citation type="submission" date="2023-03" db="EMBL/GenBank/DDBJ databases">
        <title>High-quality genome of Scylla paramamosain provides insights in environmental adaptation.</title>
        <authorList>
            <person name="Zhang L."/>
        </authorList>
    </citation>
    <scope>NUCLEOTIDE SEQUENCE [LARGE SCALE GENOMIC DNA]</scope>
    <source>
        <strain evidence="2">LZ_2023a</strain>
        <tissue evidence="2">Muscle</tissue>
    </source>
</reference>
<name>A0AAW0T5I4_SCYPA</name>
<sequence>MNMVQYEMVEHVALQSGCEWWSTQPVGLRAGSKVLSHANILFLCDECLEVVKSKLRSRIKEGTEDKENQAATDTTQDKSAQKMTKDQVITNRPGWFPIPWTSRHSGTPGLQGSQIINKNKNNTTVPEFTP</sequence>
<feature type="region of interest" description="Disordered" evidence="1">
    <location>
        <begin position="58"/>
        <end position="130"/>
    </location>
</feature>
<organism evidence="2 3">
    <name type="scientific">Scylla paramamosain</name>
    <name type="common">Mud crab</name>
    <dbReference type="NCBI Taxonomy" id="85552"/>
    <lineage>
        <taxon>Eukaryota</taxon>
        <taxon>Metazoa</taxon>
        <taxon>Ecdysozoa</taxon>
        <taxon>Arthropoda</taxon>
        <taxon>Crustacea</taxon>
        <taxon>Multicrustacea</taxon>
        <taxon>Malacostraca</taxon>
        <taxon>Eumalacostraca</taxon>
        <taxon>Eucarida</taxon>
        <taxon>Decapoda</taxon>
        <taxon>Pleocyemata</taxon>
        <taxon>Brachyura</taxon>
        <taxon>Eubrachyura</taxon>
        <taxon>Portunoidea</taxon>
        <taxon>Portunidae</taxon>
        <taxon>Portuninae</taxon>
        <taxon>Scylla</taxon>
    </lineage>
</organism>